<dbReference type="InterPro" id="IPR011990">
    <property type="entry name" value="TPR-like_helical_dom_sf"/>
</dbReference>
<dbReference type="GeneTree" id="ENSGT00390000000159"/>
<organism evidence="8 9">
    <name type="scientific">Salmo trutta</name>
    <name type="common">Brown trout</name>
    <dbReference type="NCBI Taxonomy" id="8032"/>
    <lineage>
        <taxon>Eukaryota</taxon>
        <taxon>Metazoa</taxon>
        <taxon>Chordata</taxon>
        <taxon>Craniata</taxon>
        <taxon>Vertebrata</taxon>
        <taxon>Euteleostomi</taxon>
        <taxon>Actinopterygii</taxon>
        <taxon>Neopterygii</taxon>
        <taxon>Teleostei</taxon>
        <taxon>Protacanthopterygii</taxon>
        <taxon>Salmoniformes</taxon>
        <taxon>Salmonidae</taxon>
        <taxon>Salmoninae</taxon>
        <taxon>Salmo</taxon>
    </lineage>
</organism>
<dbReference type="AlphaFoldDB" id="A0A674E4J0"/>
<dbReference type="GO" id="GO:0035735">
    <property type="term" value="P:intraciliary transport involved in cilium assembly"/>
    <property type="evidence" value="ECO:0007669"/>
    <property type="project" value="TreeGrafter"/>
</dbReference>
<dbReference type="GO" id="GO:0120170">
    <property type="term" value="F:intraciliary transport particle B binding"/>
    <property type="evidence" value="ECO:0007669"/>
    <property type="project" value="TreeGrafter"/>
</dbReference>
<evidence type="ECO:0000256" key="6">
    <source>
        <dbReference type="ARBA" id="ARBA00023273"/>
    </source>
</evidence>
<dbReference type="GO" id="GO:0035720">
    <property type="term" value="P:intraciliary anterograde transport"/>
    <property type="evidence" value="ECO:0007669"/>
    <property type="project" value="TreeGrafter"/>
</dbReference>
<evidence type="ECO:0000313" key="8">
    <source>
        <dbReference type="Ensembl" id="ENSSTUP00000102734.1"/>
    </source>
</evidence>
<evidence type="ECO:0000256" key="1">
    <source>
        <dbReference type="ARBA" id="ARBA00004138"/>
    </source>
</evidence>
<keyword evidence="6" id="KW-0966">Cell projection</keyword>
<dbReference type="InterPro" id="IPR030511">
    <property type="entry name" value="TTC26"/>
</dbReference>
<comment type="subcellular location">
    <subcellularLocation>
        <location evidence="1">Cell projection</location>
        <location evidence="1">Cilium</location>
    </subcellularLocation>
</comment>
<dbReference type="SUPFAM" id="SSF48452">
    <property type="entry name" value="TPR-like"/>
    <property type="match status" value="3"/>
</dbReference>
<keyword evidence="4" id="KW-0677">Repeat</keyword>
<evidence type="ECO:0000256" key="7">
    <source>
        <dbReference type="ARBA" id="ARBA00032501"/>
    </source>
</evidence>
<dbReference type="Pfam" id="PF13432">
    <property type="entry name" value="TPR_16"/>
    <property type="match status" value="1"/>
</dbReference>
<dbReference type="PANTHER" id="PTHR14781">
    <property type="entry name" value="INTRAFLAGELLAR TRANSPORT PROTEIN 56"/>
    <property type="match status" value="1"/>
</dbReference>
<comment type="similarity">
    <text evidence="2">Belongs to the IFT56 family.</text>
</comment>
<dbReference type="PANTHER" id="PTHR14781:SF0">
    <property type="entry name" value="INTRAFLAGELLAR TRANSPORT PROTEIN 56"/>
    <property type="match status" value="1"/>
</dbReference>
<proteinExistence type="inferred from homology"/>
<dbReference type="GO" id="GO:0036064">
    <property type="term" value="C:ciliary basal body"/>
    <property type="evidence" value="ECO:0007669"/>
    <property type="project" value="TreeGrafter"/>
</dbReference>
<dbReference type="FunFam" id="1.25.40.10:FF:000271">
    <property type="entry name" value="Tetratricopeptide repeat domain 26"/>
    <property type="match status" value="1"/>
</dbReference>
<dbReference type="InterPro" id="IPR019734">
    <property type="entry name" value="TPR_rpt"/>
</dbReference>
<dbReference type="Gene3D" id="1.25.40.10">
    <property type="entry name" value="Tetratricopeptide repeat domain"/>
    <property type="match status" value="3"/>
</dbReference>
<evidence type="ECO:0000256" key="3">
    <source>
        <dbReference type="ARBA" id="ARBA00019387"/>
    </source>
</evidence>
<reference evidence="8" key="1">
    <citation type="submission" date="2025-08" db="UniProtKB">
        <authorList>
            <consortium name="Ensembl"/>
        </authorList>
    </citation>
    <scope>IDENTIFICATION</scope>
</reference>
<dbReference type="FunFam" id="1.25.40.10:FF:000588">
    <property type="entry name" value="Intraflagellar transport protein 56"/>
    <property type="match status" value="1"/>
</dbReference>
<evidence type="ECO:0000313" key="9">
    <source>
        <dbReference type="Proteomes" id="UP000472277"/>
    </source>
</evidence>
<gene>
    <name evidence="8" type="primary">IFT56</name>
    <name evidence="8" type="synonym">LOC115178523</name>
</gene>
<dbReference type="Ensembl" id="ENSSTUT00000110188.1">
    <property type="protein sequence ID" value="ENSSTUP00000102734.1"/>
    <property type="gene ID" value="ENSSTUG00000045803.1"/>
</dbReference>
<dbReference type="GO" id="GO:0097546">
    <property type="term" value="C:ciliary base"/>
    <property type="evidence" value="ECO:0007669"/>
    <property type="project" value="TreeGrafter"/>
</dbReference>
<keyword evidence="9" id="KW-1185">Reference proteome</keyword>
<name>A0A674E4J0_SALTR</name>
<sequence length="562" mass="64800">MCKYCLIPILSRVKPAVGRDSAASVSEKKKKNKAKKSPRLEEYLNQRDYLGAQTLLEFQRDAGEKEEHADLWIGYCAFHLGDYKRAMEEYRALTLRLEEPGEVWVYLACTQFFLGLYREAEEAANKGDRQTNHAFPLCSQFNDEKKLMGFHQNLEDVTEDQLSLASIHYMRSHYQEAIDIYKRILLQNRDFLALNVYVALCYYKLDYYDVSQEVLAVYLQSIPESTIALNLKACNHFRLYNGKAAEAELKNLIDISSCSFEFAKELIRHNLVVFRGGEGALQVLPPLIDVISEARLNLVIYYLRQDDVQEAYTLIKDLEPTTPQEYILKGVVNAALGQEIGSRDHLKIAQQFFQLVGGSASECDTIPGRQCMASCFFLLRQFEDVLIYLNSVKSYFYTEDTFNFNYAQAKAALGNYKEAEEIFLLIQGEKMKTDYVYLSWLTRCYIMNQKGRLAWELYLKMGASPDSFSLLQLIANDCYKMGQFYWAAKAFDTLEKLDPDSNYWEGKRGACVGIFQLILAGREPKETLKEVLPLLRSTQNTQVEYIIRALRKWAKDNRVPLT</sequence>
<dbReference type="SMART" id="SM00028">
    <property type="entry name" value="TPR"/>
    <property type="match status" value="2"/>
</dbReference>
<reference evidence="8" key="2">
    <citation type="submission" date="2025-09" db="UniProtKB">
        <authorList>
            <consortium name="Ensembl"/>
        </authorList>
    </citation>
    <scope>IDENTIFICATION</scope>
</reference>
<dbReference type="GO" id="GO:0030992">
    <property type="term" value="C:intraciliary transport particle B"/>
    <property type="evidence" value="ECO:0007669"/>
    <property type="project" value="TreeGrafter"/>
</dbReference>
<protein>
    <recommendedName>
        <fullName evidence="3">Intraflagellar transport protein 56</fullName>
    </recommendedName>
    <alternativeName>
        <fullName evidence="7">Tetratricopeptide repeat protein 26</fullName>
    </alternativeName>
</protein>
<evidence type="ECO:0000256" key="2">
    <source>
        <dbReference type="ARBA" id="ARBA00007834"/>
    </source>
</evidence>
<accession>A0A674E4J0</accession>
<dbReference type="Proteomes" id="UP000472277">
    <property type="component" value="Chromosome 38"/>
</dbReference>
<evidence type="ECO:0000256" key="4">
    <source>
        <dbReference type="ARBA" id="ARBA00022737"/>
    </source>
</evidence>
<keyword evidence="5" id="KW-0802">TPR repeat</keyword>
<evidence type="ECO:0000256" key="5">
    <source>
        <dbReference type="ARBA" id="ARBA00022803"/>
    </source>
</evidence>